<evidence type="ECO:0000256" key="2">
    <source>
        <dbReference type="ARBA" id="ARBA00002364"/>
    </source>
</evidence>
<dbReference type="Proteomes" id="UP000095563">
    <property type="component" value="Unassembled WGS sequence"/>
</dbReference>
<dbReference type="EC" id="4.2.1.51" evidence="6"/>
<evidence type="ECO:0000256" key="19">
    <source>
        <dbReference type="PIRSR" id="PIRSR001500-2"/>
    </source>
</evidence>
<proteinExistence type="predicted"/>
<dbReference type="GO" id="GO:0004106">
    <property type="term" value="F:chorismate mutase activity"/>
    <property type="evidence" value="ECO:0007669"/>
    <property type="project" value="UniProtKB-EC"/>
</dbReference>
<evidence type="ECO:0000259" key="22">
    <source>
        <dbReference type="PROSITE" id="PS51671"/>
    </source>
</evidence>
<comment type="catalytic activity">
    <reaction evidence="18">
        <text>prephenate + H(+) = 3-phenylpyruvate + CO2 + H2O</text>
        <dbReference type="Rhea" id="RHEA:21648"/>
        <dbReference type="ChEBI" id="CHEBI:15377"/>
        <dbReference type="ChEBI" id="CHEBI:15378"/>
        <dbReference type="ChEBI" id="CHEBI:16526"/>
        <dbReference type="ChEBI" id="CHEBI:18005"/>
        <dbReference type="ChEBI" id="CHEBI:29934"/>
        <dbReference type="EC" id="4.2.1.51"/>
    </reaction>
</comment>
<dbReference type="InterPro" id="IPR036979">
    <property type="entry name" value="CM_dom_sf"/>
</dbReference>
<dbReference type="AlphaFoldDB" id="A0A174UES3"/>
<dbReference type="InterPro" id="IPR036263">
    <property type="entry name" value="Chorismate_II_sf"/>
</dbReference>
<dbReference type="CDD" id="cd04905">
    <property type="entry name" value="ACT_CM-PDT"/>
    <property type="match status" value="1"/>
</dbReference>
<evidence type="ECO:0000259" key="20">
    <source>
        <dbReference type="PROSITE" id="PS51168"/>
    </source>
</evidence>
<keyword evidence="14" id="KW-0456">Lyase</keyword>
<feature type="site" description="Essential for prephenate dehydratase activity" evidence="19">
    <location>
        <position position="277"/>
    </location>
</feature>
<dbReference type="SMART" id="SM00830">
    <property type="entry name" value="CM_2"/>
    <property type="match status" value="1"/>
</dbReference>
<dbReference type="InterPro" id="IPR002912">
    <property type="entry name" value="ACT_dom"/>
</dbReference>
<dbReference type="InterPro" id="IPR018528">
    <property type="entry name" value="Preph_deHydtase_CS"/>
</dbReference>
<dbReference type="SUPFAM" id="SSF48600">
    <property type="entry name" value="Chorismate mutase II"/>
    <property type="match status" value="1"/>
</dbReference>
<evidence type="ECO:0000256" key="18">
    <source>
        <dbReference type="ARBA" id="ARBA00047848"/>
    </source>
</evidence>
<comment type="pathway">
    <text evidence="4">Amino-acid biosynthesis; L-phenylalanine biosynthesis; phenylpyruvate from prephenate: step 1/1.</text>
</comment>
<dbReference type="EMBL" id="CZBO01000004">
    <property type="protein sequence ID" value="CUQ18498.1"/>
    <property type="molecule type" value="Genomic_DNA"/>
</dbReference>
<reference evidence="23 24" key="1">
    <citation type="submission" date="2015-09" db="EMBL/GenBank/DDBJ databases">
        <authorList>
            <consortium name="Pathogen Informatics"/>
        </authorList>
    </citation>
    <scope>NUCLEOTIDE SEQUENCE [LARGE SCALE GENOMIC DNA]</scope>
    <source>
        <strain evidence="23 24">2789STDY5834956</strain>
    </source>
</reference>
<evidence type="ECO:0000256" key="1">
    <source>
        <dbReference type="ARBA" id="ARBA00000824"/>
    </source>
</evidence>
<evidence type="ECO:0000256" key="13">
    <source>
        <dbReference type="ARBA" id="ARBA00023235"/>
    </source>
</evidence>
<dbReference type="Gene3D" id="3.30.70.260">
    <property type="match status" value="1"/>
</dbReference>
<name>A0A174UES3_9CLOT</name>
<dbReference type="InterPro" id="IPR008242">
    <property type="entry name" value="Chor_mutase/pphenate_deHydtase"/>
</dbReference>
<evidence type="ECO:0000256" key="6">
    <source>
        <dbReference type="ARBA" id="ARBA00013147"/>
    </source>
</evidence>
<dbReference type="UniPathway" id="UPA00120">
    <property type="reaction ID" value="UER00203"/>
</dbReference>
<dbReference type="InterPro" id="IPR001086">
    <property type="entry name" value="Preph_deHydtase"/>
</dbReference>
<dbReference type="UniPathway" id="UPA00121">
    <property type="reaction ID" value="UER00345"/>
</dbReference>
<dbReference type="GO" id="GO:0009094">
    <property type="term" value="P:L-phenylalanine biosynthetic process"/>
    <property type="evidence" value="ECO:0007669"/>
    <property type="project" value="UniProtKB-UniPathway"/>
</dbReference>
<dbReference type="PROSITE" id="PS00857">
    <property type="entry name" value="PREPHENATE_DEHYDR_1"/>
    <property type="match status" value="1"/>
</dbReference>
<dbReference type="PANTHER" id="PTHR21022">
    <property type="entry name" value="PREPHENATE DEHYDRATASE P PROTEIN"/>
    <property type="match status" value="1"/>
</dbReference>
<comment type="catalytic activity">
    <reaction evidence="1">
        <text>chorismate = prephenate</text>
        <dbReference type="Rhea" id="RHEA:13897"/>
        <dbReference type="ChEBI" id="CHEBI:29748"/>
        <dbReference type="ChEBI" id="CHEBI:29934"/>
        <dbReference type="EC" id="5.4.99.5"/>
    </reaction>
</comment>
<feature type="domain" description="Chorismate mutase" evidence="20">
    <location>
        <begin position="1"/>
        <end position="88"/>
    </location>
</feature>
<evidence type="ECO:0000256" key="8">
    <source>
        <dbReference type="ARBA" id="ARBA00021872"/>
    </source>
</evidence>
<protein>
    <recommendedName>
        <fullName evidence="7">Bifunctional chorismate mutase/prephenate dehydratase</fullName>
        <ecNumber evidence="6">4.2.1.51</ecNumber>
    </recommendedName>
    <alternativeName>
        <fullName evidence="17">Chorismate mutase-prephenate dehydratase</fullName>
    </alternativeName>
    <alternativeName>
        <fullName evidence="8">Prephenate dehydratase</fullName>
    </alternativeName>
    <alternativeName>
        <fullName evidence="16">p-protein</fullName>
    </alternativeName>
</protein>
<keyword evidence="10" id="KW-0028">Amino-acid biosynthesis</keyword>
<dbReference type="InterPro" id="IPR045865">
    <property type="entry name" value="ACT-like_dom_sf"/>
</dbReference>
<evidence type="ECO:0000256" key="5">
    <source>
        <dbReference type="ARBA" id="ARBA00004817"/>
    </source>
</evidence>
<dbReference type="PIRSF" id="PIRSF001500">
    <property type="entry name" value="Chor_mut_pdt_Ppr"/>
    <property type="match status" value="1"/>
</dbReference>
<dbReference type="InterPro" id="IPR002701">
    <property type="entry name" value="CM_II_prokaryot"/>
</dbReference>
<dbReference type="Pfam" id="PF01842">
    <property type="entry name" value="ACT"/>
    <property type="match status" value="1"/>
</dbReference>
<accession>A0A174UES3</accession>
<evidence type="ECO:0000259" key="21">
    <source>
        <dbReference type="PROSITE" id="PS51171"/>
    </source>
</evidence>
<dbReference type="PROSITE" id="PS51168">
    <property type="entry name" value="CHORISMATE_MUT_2"/>
    <property type="match status" value="1"/>
</dbReference>
<comment type="pathway">
    <text evidence="5">Metabolic intermediate biosynthesis; prephenate biosynthesis; prephenate from chorismate: step 1/1.</text>
</comment>
<keyword evidence="9" id="KW-0963">Cytoplasm</keyword>
<dbReference type="Gene3D" id="1.20.59.10">
    <property type="entry name" value="Chorismate mutase"/>
    <property type="match status" value="1"/>
</dbReference>
<evidence type="ECO:0000256" key="14">
    <source>
        <dbReference type="ARBA" id="ARBA00023239"/>
    </source>
</evidence>
<dbReference type="Pfam" id="PF00800">
    <property type="entry name" value="PDT"/>
    <property type="match status" value="1"/>
</dbReference>
<dbReference type="PANTHER" id="PTHR21022:SF19">
    <property type="entry name" value="PREPHENATE DEHYDRATASE-RELATED"/>
    <property type="match status" value="1"/>
</dbReference>
<comment type="subcellular location">
    <subcellularLocation>
        <location evidence="3">Cytoplasm</location>
    </subcellularLocation>
</comment>
<dbReference type="SUPFAM" id="SSF55021">
    <property type="entry name" value="ACT-like"/>
    <property type="match status" value="1"/>
</dbReference>
<evidence type="ECO:0000256" key="12">
    <source>
        <dbReference type="ARBA" id="ARBA00023222"/>
    </source>
</evidence>
<keyword evidence="13" id="KW-0413">Isomerase</keyword>
<feature type="domain" description="Prephenate dehydratase" evidence="21">
    <location>
        <begin position="107"/>
        <end position="284"/>
    </location>
</feature>
<dbReference type="NCBIfam" id="TIGR01805">
    <property type="entry name" value="CM_mono_grmpos"/>
    <property type="match status" value="1"/>
</dbReference>
<evidence type="ECO:0000256" key="7">
    <source>
        <dbReference type="ARBA" id="ARBA00014401"/>
    </source>
</evidence>
<dbReference type="CDD" id="cd13631">
    <property type="entry name" value="PBP2_Ct-PDT_like"/>
    <property type="match status" value="1"/>
</dbReference>
<gene>
    <name evidence="23" type="primary">pheA</name>
    <name evidence="23" type="ORF">ERS852568_02274</name>
</gene>
<evidence type="ECO:0000256" key="11">
    <source>
        <dbReference type="ARBA" id="ARBA00023141"/>
    </source>
</evidence>
<organism evidence="23 24">
    <name type="scientific">Clostridium baratii</name>
    <dbReference type="NCBI Taxonomy" id="1561"/>
    <lineage>
        <taxon>Bacteria</taxon>
        <taxon>Bacillati</taxon>
        <taxon>Bacillota</taxon>
        <taxon>Clostridia</taxon>
        <taxon>Eubacteriales</taxon>
        <taxon>Clostridiaceae</taxon>
        <taxon>Clostridium</taxon>
    </lineage>
</organism>
<evidence type="ECO:0000256" key="9">
    <source>
        <dbReference type="ARBA" id="ARBA00022490"/>
    </source>
</evidence>
<dbReference type="Gene3D" id="3.40.190.10">
    <property type="entry name" value="Periplasmic binding protein-like II"/>
    <property type="match status" value="2"/>
</dbReference>
<keyword evidence="15" id="KW-0511">Multifunctional enzyme</keyword>
<dbReference type="InterPro" id="IPR011279">
    <property type="entry name" value="Chorismate_mutase_GmP"/>
</dbReference>
<evidence type="ECO:0000256" key="4">
    <source>
        <dbReference type="ARBA" id="ARBA00004741"/>
    </source>
</evidence>
<evidence type="ECO:0000256" key="16">
    <source>
        <dbReference type="ARBA" id="ARBA00031175"/>
    </source>
</evidence>
<sequence>MDALKGYREEIDNIDKEITRLFEERMNVVLKVAEYKKENNLPIFHKGREEVVIEKNINRLKNKDYSLEIRKFYNSLMEVSRELQSRKLNRESSYEDIKELNISKEDILGFQGVNGSYSEEALLKHFGSDNKRLFFEEFEDVFKALKNDKIKYGILPVENSSSGGINEVHDLLIKYGFYIVGEESIKIEEHLLGTEDTTLETIKDVYSHPQGFIQSSEFLKNYSNFKLIPFHNTATSAKLVSELNDTSNAAIAGERASKIYNLKIIKRNISNNKNNCTRFIIIGKELLKEKDANKISIVFSLEDKPGTLYKLLKHFGEYDLNMIRIQSRPTKGERWKYFLYIDFEGNLQNEGEKKALEFIKNSSEYFRLLGWYKKRMEVK</sequence>
<keyword evidence="11" id="KW-0057">Aromatic amino acid biosynthesis</keyword>
<dbReference type="RefSeq" id="WP_055208101.1">
    <property type="nucleotide sequence ID" value="NZ_CZBO01000004.1"/>
</dbReference>
<evidence type="ECO:0000313" key="24">
    <source>
        <dbReference type="Proteomes" id="UP000095563"/>
    </source>
</evidence>
<evidence type="ECO:0000256" key="10">
    <source>
        <dbReference type="ARBA" id="ARBA00022605"/>
    </source>
</evidence>
<evidence type="ECO:0000313" key="23">
    <source>
        <dbReference type="EMBL" id="CUQ18498.1"/>
    </source>
</evidence>
<dbReference type="PROSITE" id="PS51671">
    <property type="entry name" value="ACT"/>
    <property type="match status" value="1"/>
</dbReference>
<evidence type="ECO:0000256" key="15">
    <source>
        <dbReference type="ARBA" id="ARBA00023268"/>
    </source>
</evidence>
<feature type="domain" description="ACT" evidence="22">
    <location>
        <begin position="296"/>
        <end position="370"/>
    </location>
</feature>
<evidence type="ECO:0000256" key="17">
    <source>
        <dbReference type="ARBA" id="ARBA00031520"/>
    </source>
</evidence>
<dbReference type="GO" id="GO:0004664">
    <property type="term" value="F:prephenate dehydratase activity"/>
    <property type="evidence" value="ECO:0007669"/>
    <property type="project" value="UniProtKB-EC"/>
</dbReference>
<dbReference type="GO" id="GO:0005737">
    <property type="term" value="C:cytoplasm"/>
    <property type="evidence" value="ECO:0007669"/>
    <property type="project" value="UniProtKB-SubCell"/>
</dbReference>
<evidence type="ECO:0000256" key="3">
    <source>
        <dbReference type="ARBA" id="ARBA00004496"/>
    </source>
</evidence>
<comment type="function">
    <text evidence="2">Catalyzes the Claisen rearrangement of chorismate to prephenate and the decarboxylation/dehydration of prephenate to phenylpyruvate.</text>
</comment>
<dbReference type="GO" id="GO:0046417">
    <property type="term" value="P:chorismate metabolic process"/>
    <property type="evidence" value="ECO:0007669"/>
    <property type="project" value="InterPro"/>
</dbReference>
<dbReference type="SUPFAM" id="SSF53850">
    <property type="entry name" value="Periplasmic binding protein-like II"/>
    <property type="match status" value="1"/>
</dbReference>
<dbReference type="Pfam" id="PF01817">
    <property type="entry name" value="CM_2"/>
    <property type="match status" value="1"/>
</dbReference>
<dbReference type="PROSITE" id="PS51171">
    <property type="entry name" value="PREPHENATE_DEHYDR_3"/>
    <property type="match status" value="1"/>
</dbReference>
<keyword evidence="12" id="KW-0584">Phenylalanine biosynthesis</keyword>